<feature type="transmembrane region" description="Helical" evidence="1">
    <location>
        <begin position="12"/>
        <end position="43"/>
    </location>
</feature>
<gene>
    <name evidence="2" type="ORF">DD235_09900</name>
</gene>
<dbReference type="RefSeq" id="WP_109061899.1">
    <property type="nucleotide sequence ID" value="NZ_QETA01000003.1"/>
</dbReference>
<accession>A0A2V1K0T2</accession>
<evidence type="ECO:0000313" key="3">
    <source>
        <dbReference type="Proteomes" id="UP000245212"/>
    </source>
</evidence>
<keyword evidence="1" id="KW-0472">Membrane</keyword>
<proteinExistence type="predicted"/>
<keyword evidence="1" id="KW-0812">Transmembrane</keyword>
<name>A0A2V1K0T2_9BURK</name>
<protein>
    <submittedName>
        <fullName evidence="2">Uncharacterized protein</fullName>
    </submittedName>
</protein>
<sequence length="88" mass="9952">MKDTISRFLRLAVLAVLALVGMGMALIFMVSTAIAVGVLYIVARLRGQPFGIRTYWARRQAARPKPFQYGKQHFSNQDAIDVEVREVR</sequence>
<dbReference type="Proteomes" id="UP000245212">
    <property type="component" value="Unassembled WGS sequence"/>
</dbReference>
<keyword evidence="1" id="KW-1133">Transmembrane helix</keyword>
<evidence type="ECO:0000313" key="2">
    <source>
        <dbReference type="EMBL" id="PWF23284.1"/>
    </source>
</evidence>
<comment type="caution">
    <text evidence="2">The sequence shown here is derived from an EMBL/GenBank/DDBJ whole genome shotgun (WGS) entry which is preliminary data.</text>
</comment>
<keyword evidence="3" id="KW-1185">Reference proteome</keyword>
<organism evidence="2 3">
    <name type="scientific">Corticimicrobacter populi</name>
    <dbReference type="NCBI Taxonomy" id="2175229"/>
    <lineage>
        <taxon>Bacteria</taxon>
        <taxon>Pseudomonadati</taxon>
        <taxon>Pseudomonadota</taxon>
        <taxon>Betaproteobacteria</taxon>
        <taxon>Burkholderiales</taxon>
        <taxon>Alcaligenaceae</taxon>
        <taxon>Corticimicrobacter</taxon>
    </lineage>
</organism>
<dbReference type="AlphaFoldDB" id="A0A2V1K0T2"/>
<reference evidence="3" key="1">
    <citation type="submission" date="2018-05" db="EMBL/GenBank/DDBJ databases">
        <authorList>
            <person name="Li Y."/>
        </authorList>
    </citation>
    <scope>NUCLEOTIDE SEQUENCE [LARGE SCALE GENOMIC DNA]</scope>
    <source>
        <strain evidence="3">3d-2-2</strain>
    </source>
</reference>
<dbReference type="EMBL" id="QETA01000003">
    <property type="protein sequence ID" value="PWF23284.1"/>
    <property type="molecule type" value="Genomic_DNA"/>
</dbReference>
<evidence type="ECO:0000256" key="1">
    <source>
        <dbReference type="SAM" id="Phobius"/>
    </source>
</evidence>